<protein>
    <recommendedName>
        <fullName evidence="1">ER-bound oxygenase mpaB/mpaB'/Rubber oxygenase catalytic domain-containing protein</fullName>
    </recommendedName>
</protein>
<name>A0A166D7Q6_9AGAM</name>
<reference evidence="2 3" key="1">
    <citation type="journal article" date="2016" name="Mol. Biol. Evol.">
        <title>Comparative Genomics of Early-Diverging Mushroom-Forming Fungi Provides Insights into the Origins of Lignocellulose Decay Capabilities.</title>
        <authorList>
            <person name="Nagy L.G."/>
            <person name="Riley R."/>
            <person name="Tritt A."/>
            <person name="Adam C."/>
            <person name="Daum C."/>
            <person name="Floudas D."/>
            <person name="Sun H."/>
            <person name="Yadav J.S."/>
            <person name="Pangilinan J."/>
            <person name="Larsson K.H."/>
            <person name="Matsuura K."/>
            <person name="Barry K."/>
            <person name="Labutti K."/>
            <person name="Kuo R."/>
            <person name="Ohm R.A."/>
            <person name="Bhattacharya S.S."/>
            <person name="Shirouzu T."/>
            <person name="Yoshinaga Y."/>
            <person name="Martin F.M."/>
            <person name="Grigoriev I.V."/>
            <person name="Hibbett D.S."/>
        </authorList>
    </citation>
    <scope>NUCLEOTIDE SEQUENCE [LARGE SCALE GENOMIC DNA]</scope>
    <source>
        <strain evidence="2 3">HHB10207 ss-3</strain>
    </source>
</reference>
<dbReference type="Pfam" id="PF09995">
    <property type="entry name" value="MPAB_Lcp_cat"/>
    <property type="match status" value="1"/>
</dbReference>
<dbReference type="PANTHER" id="PTHR36124:SF1">
    <property type="entry name" value="ER-BOUND OXYGENASE MPAB_MPAB'_RUBBER OXYGENASE CATALYTIC DOMAIN-CONTAINING PROTEIN"/>
    <property type="match status" value="1"/>
</dbReference>
<accession>A0A166D7Q6</accession>
<evidence type="ECO:0000259" key="1">
    <source>
        <dbReference type="Pfam" id="PF09995"/>
    </source>
</evidence>
<dbReference type="GO" id="GO:0016491">
    <property type="term" value="F:oxidoreductase activity"/>
    <property type="evidence" value="ECO:0007669"/>
    <property type="project" value="InterPro"/>
</dbReference>
<dbReference type="InterPro" id="IPR018713">
    <property type="entry name" value="MPAB/Lcp_cat_dom"/>
</dbReference>
<dbReference type="Proteomes" id="UP000076798">
    <property type="component" value="Unassembled WGS sequence"/>
</dbReference>
<dbReference type="AlphaFoldDB" id="A0A166D7Q6"/>
<evidence type="ECO:0000313" key="2">
    <source>
        <dbReference type="EMBL" id="KZT38222.1"/>
    </source>
</evidence>
<sequence length="404" mass="46634">MMLKILLMASLVVYLLLVRLLRYRRLRELERIYQADTKLTPIEAQRIAQVAIQYETPFTLELGVQSALFKTYGIPSIAKLLRSTNQMSSLGNLGRRTADTTAIIGTFLCAPLDGYVKHATNDGEGDPRAAIAIARLNWIHGHYNISNDDYLYTLSLFIFEAIRWTERYEWRPLSGIEKLAVFETWVEVGKRMGIQDIPVSYHEFYDWAHNYEEMNMVPSEDSHVLGNTTLDLLLHGFPETLGIRSFLKRVYICLLDERLRIALKFPVQPSWLKSLVQTVLHARAAFVRHGCLPRWRPSLHVPIDVPPTLPGKTPRIPFLHREAHPWYYPEPRGLEYLSEQVKLKLGAEPSLYPGPTWKSQGYRLEEIGPVRYENEGHEEVMKEAERILGRPIVGRWSLKARCPF</sequence>
<gene>
    <name evidence="2" type="ORF">SISSUDRAFT_1047313</name>
</gene>
<keyword evidence="3" id="KW-1185">Reference proteome</keyword>
<dbReference type="PANTHER" id="PTHR36124">
    <property type="match status" value="1"/>
</dbReference>
<feature type="domain" description="ER-bound oxygenase mpaB/mpaB'/Rubber oxygenase catalytic" evidence="1">
    <location>
        <begin position="144"/>
        <end position="276"/>
    </location>
</feature>
<dbReference type="STRING" id="1314776.A0A166D7Q6"/>
<evidence type="ECO:0000313" key="3">
    <source>
        <dbReference type="Proteomes" id="UP000076798"/>
    </source>
</evidence>
<dbReference type="EMBL" id="KV428067">
    <property type="protein sequence ID" value="KZT38222.1"/>
    <property type="molecule type" value="Genomic_DNA"/>
</dbReference>
<organism evidence="2 3">
    <name type="scientific">Sistotremastrum suecicum HHB10207 ss-3</name>
    <dbReference type="NCBI Taxonomy" id="1314776"/>
    <lineage>
        <taxon>Eukaryota</taxon>
        <taxon>Fungi</taxon>
        <taxon>Dikarya</taxon>
        <taxon>Basidiomycota</taxon>
        <taxon>Agaricomycotina</taxon>
        <taxon>Agaricomycetes</taxon>
        <taxon>Sistotremastrales</taxon>
        <taxon>Sistotremastraceae</taxon>
        <taxon>Sistotremastrum</taxon>
    </lineage>
</organism>
<proteinExistence type="predicted"/>
<dbReference type="OrthoDB" id="545169at2759"/>
<dbReference type="InterPro" id="IPR046366">
    <property type="entry name" value="MPAB"/>
</dbReference>